<reference evidence="1" key="4">
    <citation type="submission" date="2019-03" db="UniProtKB">
        <authorList>
            <consortium name="EnsemblPlants"/>
        </authorList>
    </citation>
    <scope>IDENTIFICATION</scope>
</reference>
<protein>
    <submittedName>
        <fullName evidence="1">Uncharacterized protein</fullName>
    </submittedName>
</protein>
<reference evidence="1" key="5">
    <citation type="journal article" date="2021" name="G3 (Bethesda)">
        <title>Aegilops tauschii genome assembly Aet v5.0 features greater sequence contiguity and improved annotation.</title>
        <authorList>
            <person name="Wang L."/>
            <person name="Zhu T."/>
            <person name="Rodriguez J.C."/>
            <person name="Deal K.R."/>
            <person name="Dubcovsky J."/>
            <person name="McGuire P.E."/>
            <person name="Lux T."/>
            <person name="Spannagl M."/>
            <person name="Mayer K.F.X."/>
            <person name="Baldrich P."/>
            <person name="Meyers B.C."/>
            <person name="Huo N."/>
            <person name="Gu Y.Q."/>
            <person name="Zhou H."/>
            <person name="Devos K.M."/>
            <person name="Bennetzen J.L."/>
            <person name="Unver T."/>
            <person name="Budak H."/>
            <person name="Gulick P.J."/>
            <person name="Galiba G."/>
            <person name="Kalapos B."/>
            <person name="Nelson D.R."/>
            <person name="Li P."/>
            <person name="You F.M."/>
            <person name="Luo M.C."/>
            <person name="Dvorak J."/>
        </authorList>
    </citation>
    <scope>NUCLEOTIDE SEQUENCE [LARGE SCALE GENOMIC DNA]</scope>
    <source>
        <strain evidence="1">cv. AL8/78</strain>
    </source>
</reference>
<name>A0A453PBF4_AEGTS</name>
<dbReference type="STRING" id="200361.A0A453PBF4"/>
<evidence type="ECO:0000313" key="1">
    <source>
        <dbReference type="EnsemblPlants" id="AET6Gv20678700.1"/>
    </source>
</evidence>
<reference evidence="1" key="3">
    <citation type="journal article" date="2017" name="Nature">
        <title>Genome sequence of the progenitor of the wheat D genome Aegilops tauschii.</title>
        <authorList>
            <person name="Luo M.C."/>
            <person name="Gu Y.Q."/>
            <person name="Puiu D."/>
            <person name="Wang H."/>
            <person name="Twardziok S.O."/>
            <person name="Deal K.R."/>
            <person name="Huo N."/>
            <person name="Zhu T."/>
            <person name="Wang L."/>
            <person name="Wang Y."/>
            <person name="McGuire P.E."/>
            <person name="Liu S."/>
            <person name="Long H."/>
            <person name="Ramasamy R.K."/>
            <person name="Rodriguez J.C."/>
            <person name="Van S.L."/>
            <person name="Yuan L."/>
            <person name="Wang Z."/>
            <person name="Xia Z."/>
            <person name="Xiao L."/>
            <person name="Anderson O.D."/>
            <person name="Ouyang S."/>
            <person name="Liang Y."/>
            <person name="Zimin A.V."/>
            <person name="Pertea G."/>
            <person name="Qi P."/>
            <person name="Bennetzen J.L."/>
            <person name="Dai X."/>
            <person name="Dawson M.W."/>
            <person name="Muller H.G."/>
            <person name="Kugler K."/>
            <person name="Rivarola-Duarte L."/>
            <person name="Spannagl M."/>
            <person name="Mayer K.F.X."/>
            <person name="Lu F.H."/>
            <person name="Bevan M.W."/>
            <person name="Leroy P."/>
            <person name="Li P."/>
            <person name="You F.M."/>
            <person name="Sun Q."/>
            <person name="Liu Z."/>
            <person name="Lyons E."/>
            <person name="Wicker T."/>
            <person name="Salzberg S.L."/>
            <person name="Devos K.M."/>
            <person name="Dvorak J."/>
        </authorList>
    </citation>
    <scope>NUCLEOTIDE SEQUENCE [LARGE SCALE GENOMIC DNA]</scope>
    <source>
        <strain evidence="1">cv. AL8/78</strain>
    </source>
</reference>
<dbReference type="Proteomes" id="UP000015105">
    <property type="component" value="Chromosome 6D"/>
</dbReference>
<dbReference type="AlphaFoldDB" id="A0A453PBF4"/>
<keyword evidence="2" id="KW-1185">Reference proteome</keyword>
<reference evidence="2" key="1">
    <citation type="journal article" date="2014" name="Science">
        <title>Ancient hybridizations among the ancestral genomes of bread wheat.</title>
        <authorList>
            <consortium name="International Wheat Genome Sequencing Consortium,"/>
            <person name="Marcussen T."/>
            <person name="Sandve S.R."/>
            <person name="Heier L."/>
            <person name="Spannagl M."/>
            <person name="Pfeifer M."/>
            <person name="Jakobsen K.S."/>
            <person name="Wulff B.B."/>
            <person name="Steuernagel B."/>
            <person name="Mayer K.F."/>
            <person name="Olsen O.A."/>
        </authorList>
    </citation>
    <scope>NUCLEOTIDE SEQUENCE [LARGE SCALE GENOMIC DNA]</scope>
    <source>
        <strain evidence="2">cv. AL8/78</strain>
    </source>
</reference>
<organism evidence="1 2">
    <name type="scientific">Aegilops tauschii subsp. strangulata</name>
    <name type="common">Goatgrass</name>
    <dbReference type="NCBI Taxonomy" id="200361"/>
    <lineage>
        <taxon>Eukaryota</taxon>
        <taxon>Viridiplantae</taxon>
        <taxon>Streptophyta</taxon>
        <taxon>Embryophyta</taxon>
        <taxon>Tracheophyta</taxon>
        <taxon>Spermatophyta</taxon>
        <taxon>Magnoliopsida</taxon>
        <taxon>Liliopsida</taxon>
        <taxon>Poales</taxon>
        <taxon>Poaceae</taxon>
        <taxon>BOP clade</taxon>
        <taxon>Pooideae</taxon>
        <taxon>Triticodae</taxon>
        <taxon>Triticeae</taxon>
        <taxon>Triticinae</taxon>
        <taxon>Aegilops</taxon>
    </lineage>
</organism>
<dbReference type="EnsemblPlants" id="AET6Gv20678700.1">
    <property type="protein sequence ID" value="AET6Gv20678700.1"/>
    <property type="gene ID" value="AET6Gv20678700"/>
</dbReference>
<sequence>MKSGFFLDVIICQGTPILQLLPCKDKPLLIWRNSLLVLDLGLHIIDGVGALHLKSDGLSS</sequence>
<dbReference type="Gramene" id="AET6Gv20678700.1">
    <property type="protein sequence ID" value="AET6Gv20678700.1"/>
    <property type="gene ID" value="AET6Gv20678700"/>
</dbReference>
<evidence type="ECO:0000313" key="2">
    <source>
        <dbReference type="Proteomes" id="UP000015105"/>
    </source>
</evidence>
<accession>A0A453PBF4</accession>
<proteinExistence type="predicted"/>
<reference evidence="2" key="2">
    <citation type="journal article" date="2017" name="Nat. Plants">
        <title>The Aegilops tauschii genome reveals multiple impacts of transposons.</title>
        <authorList>
            <person name="Zhao G."/>
            <person name="Zou C."/>
            <person name="Li K."/>
            <person name="Wang K."/>
            <person name="Li T."/>
            <person name="Gao L."/>
            <person name="Zhang X."/>
            <person name="Wang H."/>
            <person name="Yang Z."/>
            <person name="Liu X."/>
            <person name="Jiang W."/>
            <person name="Mao L."/>
            <person name="Kong X."/>
            <person name="Jiao Y."/>
            <person name="Jia J."/>
        </authorList>
    </citation>
    <scope>NUCLEOTIDE SEQUENCE [LARGE SCALE GENOMIC DNA]</scope>
    <source>
        <strain evidence="2">cv. AL8/78</strain>
    </source>
</reference>